<organism evidence="1 2">
    <name type="scientific">Pleurodeles waltl</name>
    <name type="common">Iberian ribbed newt</name>
    <dbReference type="NCBI Taxonomy" id="8319"/>
    <lineage>
        <taxon>Eukaryota</taxon>
        <taxon>Metazoa</taxon>
        <taxon>Chordata</taxon>
        <taxon>Craniata</taxon>
        <taxon>Vertebrata</taxon>
        <taxon>Euteleostomi</taxon>
        <taxon>Amphibia</taxon>
        <taxon>Batrachia</taxon>
        <taxon>Caudata</taxon>
        <taxon>Salamandroidea</taxon>
        <taxon>Salamandridae</taxon>
        <taxon>Pleurodelinae</taxon>
        <taxon>Pleurodeles</taxon>
    </lineage>
</organism>
<dbReference type="AlphaFoldDB" id="A0AAV7VDE1"/>
<sequence length="90" mass="9620">MVPNQLPYTIRLLIAFLDRSAHTGGMAKVALRPGPGGYATPCRQARYTQRNSIGDQSLVCGTAVVTPRLGTCTKFGSTIVHRSLTGRTST</sequence>
<comment type="caution">
    <text evidence="1">The sequence shown here is derived from an EMBL/GenBank/DDBJ whole genome shotgun (WGS) entry which is preliminary data.</text>
</comment>
<reference evidence="1" key="1">
    <citation type="journal article" date="2022" name="bioRxiv">
        <title>Sequencing and chromosome-scale assembly of the giantPleurodeles waltlgenome.</title>
        <authorList>
            <person name="Brown T."/>
            <person name="Elewa A."/>
            <person name="Iarovenko S."/>
            <person name="Subramanian E."/>
            <person name="Araus A.J."/>
            <person name="Petzold A."/>
            <person name="Susuki M."/>
            <person name="Suzuki K.-i.T."/>
            <person name="Hayashi T."/>
            <person name="Toyoda A."/>
            <person name="Oliveira C."/>
            <person name="Osipova E."/>
            <person name="Leigh N.D."/>
            <person name="Simon A."/>
            <person name="Yun M.H."/>
        </authorList>
    </citation>
    <scope>NUCLEOTIDE SEQUENCE</scope>
    <source>
        <strain evidence="1">20211129_DDA</strain>
        <tissue evidence="1">Liver</tissue>
    </source>
</reference>
<gene>
    <name evidence="1" type="ORF">NDU88_001958</name>
</gene>
<evidence type="ECO:0000313" key="2">
    <source>
        <dbReference type="Proteomes" id="UP001066276"/>
    </source>
</evidence>
<name>A0AAV7VDE1_PLEWA</name>
<dbReference type="Proteomes" id="UP001066276">
    <property type="component" value="Chromosome 2_1"/>
</dbReference>
<keyword evidence="2" id="KW-1185">Reference proteome</keyword>
<protein>
    <recommendedName>
        <fullName evidence="3">Secreted protein</fullName>
    </recommendedName>
</protein>
<evidence type="ECO:0000313" key="1">
    <source>
        <dbReference type="EMBL" id="KAJ1198114.1"/>
    </source>
</evidence>
<dbReference type="EMBL" id="JANPWB010000003">
    <property type="protein sequence ID" value="KAJ1198114.1"/>
    <property type="molecule type" value="Genomic_DNA"/>
</dbReference>
<proteinExistence type="predicted"/>
<evidence type="ECO:0008006" key="3">
    <source>
        <dbReference type="Google" id="ProtNLM"/>
    </source>
</evidence>
<accession>A0AAV7VDE1</accession>